<dbReference type="EMBL" id="CM007897">
    <property type="protein sequence ID" value="OTG19036.1"/>
    <property type="molecule type" value="Genomic_DNA"/>
</dbReference>
<keyword evidence="2" id="KW-1185">Reference proteome</keyword>
<proteinExistence type="predicted"/>
<dbReference type="InParanoid" id="A0A251U847"/>
<organism evidence="1 2">
    <name type="scientific">Helianthus annuus</name>
    <name type="common">Common sunflower</name>
    <dbReference type="NCBI Taxonomy" id="4232"/>
    <lineage>
        <taxon>Eukaryota</taxon>
        <taxon>Viridiplantae</taxon>
        <taxon>Streptophyta</taxon>
        <taxon>Embryophyta</taxon>
        <taxon>Tracheophyta</taxon>
        <taxon>Spermatophyta</taxon>
        <taxon>Magnoliopsida</taxon>
        <taxon>eudicotyledons</taxon>
        <taxon>Gunneridae</taxon>
        <taxon>Pentapetalae</taxon>
        <taxon>asterids</taxon>
        <taxon>campanulids</taxon>
        <taxon>Asterales</taxon>
        <taxon>Asteraceae</taxon>
        <taxon>Asteroideae</taxon>
        <taxon>Heliantheae alliance</taxon>
        <taxon>Heliantheae</taxon>
        <taxon>Helianthus</taxon>
    </lineage>
</organism>
<gene>
    <name evidence="1" type="ORF">HannXRQ_Chr08g0229571</name>
</gene>
<evidence type="ECO:0000313" key="1">
    <source>
        <dbReference type="EMBL" id="OTG19036.1"/>
    </source>
</evidence>
<name>A0A251U847_HELAN</name>
<accession>A0A251U847</accession>
<protein>
    <submittedName>
        <fullName evidence="1">Uncharacterized protein</fullName>
    </submittedName>
</protein>
<reference evidence="2" key="1">
    <citation type="journal article" date="2017" name="Nature">
        <title>The sunflower genome provides insights into oil metabolism, flowering and Asterid evolution.</title>
        <authorList>
            <person name="Badouin H."/>
            <person name="Gouzy J."/>
            <person name="Grassa C.J."/>
            <person name="Murat F."/>
            <person name="Staton S.E."/>
            <person name="Cottret L."/>
            <person name="Lelandais-Briere C."/>
            <person name="Owens G.L."/>
            <person name="Carrere S."/>
            <person name="Mayjonade B."/>
            <person name="Legrand L."/>
            <person name="Gill N."/>
            <person name="Kane N.C."/>
            <person name="Bowers J.E."/>
            <person name="Hubner S."/>
            <person name="Bellec A."/>
            <person name="Berard A."/>
            <person name="Berges H."/>
            <person name="Blanchet N."/>
            <person name="Boniface M.C."/>
            <person name="Brunel D."/>
            <person name="Catrice O."/>
            <person name="Chaidir N."/>
            <person name="Claudel C."/>
            <person name="Donnadieu C."/>
            <person name="Faraut T."/>
            <person name="Fievet G."/>
            <person name="Helmstetter N."/>
            <person name="King M."/>
            <person name="Knapp S.J."/>
            <person name="Lai Z."/>
            <person name="Le Paslier M.C."/>
            <person name="Lippi Y."/>
            <person name="Lorenzon L."/>
            <person name="Mandel J.R."/>
            <person name="Marage G."/>
            <person name="Marchand G."/>
            <person name="Marquand E."/>
            <person name="Bret-Mestries E."/>
            <person name="Morien E."/>
            <person name="Nambeesan S."/>
            <person name="Nguyen T."/>
            <person name="Pegot-Espagnet P."/>
            <person name="Pouilly N."/>
            <person name="Raftis F."/>
            <person name="Sallet E."/>
            <person name="Schiex T."/>
            <person name="Thomas J."/>
            <person name="Vandecasteele C."/>
            <person name="Vares D."/>
            <person name="Vear F."/>
            <person name="Vautrin S."/>
            <person name="Crespi M."/>
            <person name="Mangin B."/>
            <person name="Burke J.M."/>
            <person name="Salse J."/>
            <person name="Munos S."/>
            <person name="Vincourt P."/>
            <person name="Rieseberg L.H."/>
            <person name="Langlade N.B."/>
        </authorList>
    </citation>
    <scope>NUCLEOTIDE SEQUENCE [LARGE SCALE GENOMIC DNA]</scope>
    <source>
        <strain evidence="2">cv. SF193</strain>
    </source>
</reference>
<dbReference type="AlphaFoldDB" id="A0A251U847"/>
<sequence>MLNFIFWDHKFDSDKLGRSLEMNGSNGYKFKYEAHKDARSEPEMDNCVAIK</sequence>
<evidence type="ECO:0000313" key="2">
    <source>
        <dbReference type="Proteomes" id="UP000215914"/>
    </source>
</evidence>
<dbReference type="Proteomes" id="UP000215914">
    <property type="component" value="Chromosome 8"/>
</dbReference>